<keyword evidence="1" id="KW-1133">Transmembrane helix</keyword>
<name>A0ABQ7Z562_BRANA</name>
<evidence type="ECO:0000256" key="1">
    <source>
        <dbReference type="SAM" id="Phobius"/>
    </source>
</evidence>
<feature type="transmembrane region" description="Helical" evidence="1">
    <location>
        <begin position="291"/>
        <end position="311"/>
    </location>
</feature>
<dbReference type="EMBL" id="JAGKQM010000016">
    <property type="protein sequence ID" value="KAH0875325.1"/>
    <property type="molecule type" value="Genomic_DNA"/>
</dbReference>
<keyword evidence="1" id="KW-0812">Transmembrane</keyword>
<organism evidence="2 3">
    <name type="scientific">Brassica napus</name>
    <name type="common">Rape</name>
    <dbReference type="NCBI Taxonomy" id="3708"/>
    <lineage>
        <taxon>Eukaryota</taxon>
        <taxon>Viridiplantae</taxon>
        <taxon>Streptophyta</taxon>
        <taxon>Embryophyta</taxon>
        <taxon>Tracheophyta</taxon>
        <taxon>Spermatophyta</taxon>
        <taxon>Magnoliopsida</taxon>
        <taxon>eudicotyledons</taxon>
        <taxon>Gunneridae</taxon>
        <taxon>Pentapetalae</taxon>
        <taxon>rosids</taxon>
        <taxon>malvids</taxon>
        <taxon>Brassicales</taxon>
        <taxon>Brassicaceae</taxon>
        <taxon>Brassiceae</taxon>
        <taxon>Brassica</taxon>
    </lineage>
</organism>
<comment type="caution">
    <text evidence="2">The sequence shown here is derived from an EMBL/GenBank/DDBJ whole genome shotgun (WGS) entry which is preliminary data.</text>
</comment>
<feature type="transmembrane region" description="Helical" evidence="1">
    <location>
        <begin position="269"/>
        <end position="285"/>
    </location>
</feature>
<keyword evidence="3" id="KW-1185">Reference proteome</keyword>
<reference evidence="2 3" key="1">
    <citation type="submission" date="2021-05" db="EMBL/GenBank/DDBJ databases">
        <title>Genome Assembly of Synthetic Allotetraploid Brassica napus Reveals Homoeologous Exchanges between Subgenomes.</title>
        <authorList>
            <person name="Davis J.T."/>
        </authorList>
    </citation>
    <scope>NUCLEOTIDE SEQUENCE [LARGE SCALE GENOMIC DNA]</scope>
    <source>
        <strain evidence="3">cv. Da-Ae</strain>
        <tissue evidence="2">Seedling</tissue>
    </source>
</reference>
<protein>
    <submittedName>
        <fullName evidence="2">Uncharacterized protein</fullName>
    </submittedName>
</protein>
<evidence type="ECO:0000313" key="2">
    <source>
        <dbReference type="EMBL" id="KAH0875325.1"/>
    </source>
</evidence>
<feature type="transmembrane region" description="Helical" evidence="1">
    <location>
        <begin position="367"/>
        <end position="387"/>
    </location>
</feature>
<evidence type="ECO:0000313" key="3">
    <source>
        <dbReference type="Proteomes" id="UP000824890"/>
    </source>
</evidence>
<dbReference type="Proteomes" id="UP000824890">
    <property type="component" value="Unassembled WGS sequence"/>
</dbReference>
<proteinExistence type="predicted"/>
<feature type="non-terminal residue" evidence="2">
    <location>
        <position position="549"/>
    </location>
</feature>
<keyword evidence="1" id="KW-0472">Membrane</keyword>
<accession>A0ABQ7Z562</accession>
<gene>
    <name evidence="2" type="ORF">HID58_072687</name>
</gene>
<sequence>MFLQFWDPGIIEEAGRSESEVRIGNGIFQDRKIEDGISRFYLKLGSEEMIEGIRKTKIWIWRQLRSTRILILISITIKMKSNQDEGIIFLSVNLINLRFRDTERFRTEDYKESCNVTTREKGEWRRRLRLMGFLRELDLINMNQRGYRAIKEICGSRGMRPQHGARDVAREEGEIRPVEECRNTLPSQAFQVELAKTQAEGTKVILDPIDVDQGLAVVHDMQEDQVGLEQEDQVHLEEEDVMDMDEIKTHLLENGIDMDAKDFMENKRLVLLALLWLVIRSFFEVKKWNNKIILCYGFGCLIMVMCLCLRFEYIYGCGSRIWDIGIVGMARNKRYSSLRVGRNSLVSLIGCRNLLIQWWHITLGDCVFLLLAFVIMDYPIVSVCCCWGRVSSIYIIYVPCSGKYWCIRYGAADFFVKNSLRGVDWPFIYVMVREVFGLLVSLNQDQSQLRWKGLYCYIYAMRGDGFLPHQGDSGEWYFGQINWLEKEIGSDDRVFCSRHIVCDFGRILDRFALIWRLNVKNRFVFVASFWLFLAWLRLQRKEDIWTVEI</sequence>